<proteinExistence type="predicted"/>
<keyword evidence="3" id="KW-1185">Reference proteome</keyword>
<evidence type="ECO:0000256" key="1">
    <source>
        <dbReference type="SAM" id="Phobius"/>
    </source>
</evidence>
<dbReference type="RefSeq" id="WP_100255007.1">
    <property type="nucleotide sequence ID" value="NZ_CP024870.1"/>
</dbReference>
<gene>
    <name evidence="2" type="ORF">SCLAR_v1c11750</name>
</gene>
<sequence>MKISKIHFKLKHLLIIISILVLPVSFLAIFIVNFQLYSASLWMLHVGEYRTPEQKAWQKEIEADYQNRKLDARKNVILFSFDGIVWEHFLEWTLNDEYREKIKNKEIYSAEYEIPSFESVMGYRNILGGYWNKNWYNIFNLIENSKDGGLRTSALLSWHHFITTVLNYKTTISDLLNYTLGENLAARYINDNLADAKTFLDIQYQDFKDQLNSHEYNFSFFYDFLADNAGHLGMTYDSEYVQEVYKYYYFLFDYLFSSYGDDPNTLLLLVTDHGRAVNGKNHNMWDRTAFRSFMVANHNLAEIISRPVVNFVDVKEIVYKFLEV</sequence>
<evidence type="ECO:0000313" key="2">
    <source>
        <dbReference type="EMBL" id="ATX71475.1"/>
    </source>
</evidence>
<evidence type="ECO:0008006" key="4">
    <source>
        <dbReference type="Google" id="ProtNLM"/>
    </source>
</evidence>
<dbReference type="Proteomes" id="UP000231179">
    <property type="component" value="Chromosome"/>
</dbReference>
<keyword evidence="1" id="KW-0472">Membrane</keyword>
<accession>A0A2K8KIF3</accession>
<organism evidence="2 3">
    <name type="scientific">Spiroplasma clarkii</name>
    <dbReference type="NCBI Taxonomy" id="2139"/>
    <lineage>
        <taxon>Bacteria</taxon>
        <taxon>Bacillati</taxon>
        <taxon>Mycoplasmatota</taxon>
        <taxon>Mollicutes</taxon>
        <taxon>Entomoplasmatales</taxon>
        <taxon>Spiroplasmataceae</taxon>
        <taxon>Spiroplasma</taxon>
    </lineage>
</organism>
<dbReference type="AlphaFoldDB" id="A0A2K8KIF3"/>
<evidence type="ECO:0000313" key="3">
    <source>
        <dbReference type="Proteomes" id="UP000231179"/>
    </source>
</evidence>
<name>A0A2K8KIF3_9MOLU</name>
<dbReference type="Gene3D" id="3.40.720.10">
    <property type="entry name" value="Alkaline Phosphatase, subunit A"/>
    <property type="match status" value="1"/>
</dbReference>
<protein>
    <recommendedName>
        <fullName evidence="4">Sulfatase N-terminal domain-containing protein</fullName>
    </recommendedName>
</protein>
<dbReference type="SUPFAM" id="SSF53649">
    <property type="entry name" value="Alkaline phosphatase-like"/>
    <property type="match status" value="1"/>
</dbReference>
<dbReference type="EMBL" id="CP024870">
    <property type="protein sequence ID" value="ATX71475.1"/>
    <property type="molecule type" value="Genomic_DNA"/>
</dbReference>
<reference evidence="2 3" key="1">
    <citation type="submission" date="2017-11" db="EMBL/GenBank/DDBJ databases">
        <title>Complete genome sequence of Spiroplasma clarkii CN-5 (DSM 19994).</title>
        <authorList>
            <person name="Tsai Y.-M."/>
            <person name="Chang A."/>
            <person name="Lo W.-S."/>
            <person name="Kuo C.-H."/>
        </authorList>
    </citation>
    <scope>NUCLEOTIDE SEQUENCE [LARGE SCALE GENOMIC DNA]</scope>
    <source>
        <strain evidence="2 3">CN-5</strain>
    </source>
</reference>
<feature type="transmembrane region" description="Helical" evidence="1">
    <location>
        <begin position="12"/>
        <end position="34"/>
    </location>
</feature>
<dbReference type="InterPro" id="IPR017850">
    <property type="entry name" value="Alkaline_phosphatase_core_sf"/>
</dbReference>
<keyword evidence="1" id="KW-1133">Transmembrane helix</keyword>
<keyword evidence="1" id="KW-0812">Transmembrane</keyword>